<keyword evidence="1" id="KW-0175">Coiled coil</keyword>
<reference evidence="2 3" key="1">
    <citation type="journal article" date="2023" name="Plants (Basel)">
        <title>Bridging the Gap: Combining Genomics and Transcriptomics Approaches to Understand Stylosanthes scabra, an Orphan Legume from the Brazilian Caatinga.</title>
        <authorList>
            <person name="Ferreira-Neto J.R.C."/>
            <person name="da Silva M.D."/>
            <person name="Binneck E."/>
            <person name="de Melo N.F."/>
            <person name="da Silva R.H."/>
            <person name="de Melo A.L.T.M."/>
            <person name="Pandolfi V."/>
            <person name="Bustamante F.O."/>
            <person name="Brasileiro-Vidal A.C."/>
            <person name="Benko-Iseppon A.M."/>
        </authorList>
    </citation>
    <scope>NUCLEOTIDE SEQUENCE [LARGE SCALE GENOMIC DNA]</scope>
    <source>
        <tissue evidence="2">Leaves</tissue>
    </source>
</reference>
<protein>
    <submittedName>
        <fullName evidence="2">Uncharacterized protein</fullName>
    </submittedName>
</protein>
<accession>A0ABU6Y5R5</accession>
<dbReference type="Proteomes" id="UP001341840">
    <property type="component" value="Unassembled WGS sequence"/>
</dbReference>
<name>A0ABU6Y5R5_9FABA</name>
<dbReference type="EMBL" id="JASCZI010241704">
    <property type="protein sequence ID" value="MED6205372.1"/>
    <property type="molecule type" value="Genomic_DNA"/>
</dbReference>
<evidence type="ECO:0000313" key="2">
    <source>
        <dbReference type="EMBL" id="MED6205372.1"/>
    </source>
</evidence>
<feature type="coiled-coil region" evidence="1">
    <location>
        <begin position="271"/>
        <end position="298"/>
    </location>
</feature>
<gene>
    <name evidence="2" type="ORF">PIB30_016958</name>
</gene>
<sequence length="375" mass="41126">MSLSGRIKGASCWALLKNPFGSLSDTISKCCLLLASEPSDWMMKVTPLSWVYWNPEVKDFTVHNLDPVEMAACNLDHSDTEVKKFLDSLLGVKMKQNKLERLMAILADTAKMAPRAILSTGVSPGFTSATLAAPTSATPAGAFAQVPPPLSGGSNAKKGPSKRERLEVVNVDGGEGVKEDPSADLRQKRWKRVGKDEEIMDRVLGEDAAWEHEVNPIDLAFPKGYSFRKALDAGLTSASVRNPLQSMLPEQLLGEFHRLSCQSLACLQVGLESALAAKTKAEEELLAARDQVVVLKVERDSAMAYLPLQEKVDTLTDQLFVKEGERQSALEWVSQLEEDVKVLRTELKSCRSSLVREQKRDGTAEKKVEDLSSSL</sequence>
<proteinExistence type="predicted"/>
<comment type="caution">
    <text evidence="2">The sequence shown here is derived from an EMBL/GenBank/DDBJ whole genome shotgun (WGS) entry which is preliminary data.</text>
</comment>
<evidence type="ECO:0000256" key="1">
    <source>
        <dbReference type="SAM" id="Coils"/>
    </source>
</evidence>
<keyword evidence="3" id="KW-1185">Reference proteome</keyword>
<organism evidence="2 3">
    <name type="scientific">Stylosanthes scabra</name>
    <dbReference type="NCBI Taxonomy" id="79078"/>
    <lineage>
        <taxon>Eukaryota</taxon>
        <taxon>Viridiplantae</taxon>
        <taxon>Streptophyta</taxon>
        <taxon>Embryophyta</taxon>
        <taxon>Tracheophyta</taxon>
        <taxon>Spermatophyta</taxon>
        <taxon>Magnoliopsida</taxon>
        <taxon>eudicotyledons</taxon>
        <taxon>Gunneridae</taxon>
        <taxon>Pentapetalae</taxon>
        <taxon>rosids</taxon>
        <taxon>fabids</taxon>
        <taxon>Fabales</taxon>
        <taxon>Fabaceae</taxon>
        <taxon>Papilionoideae</taxon>
        <taxon>50 kb inversion clade</taxon>
        <taxon>dalbergioids sensu lato</taxon>
        <taxon>Dalbergieae</taxon>
        <taxon>Pterocarpus clade</taxon>
        <taxon>Stylosanthes</taxon>
    </lineage>
</organism>
<evidence type="ECO:0000313" key="3">
    <source>
        <dbReference type="Proteomes" id="UP001341840"/>
    </source>
</evidence>